<dbReference type="Pfam" id="PF13365">
    <property type="entry name" value="Trypsin_2"/>
    <property type="match status" value="1"/>
</dbReference>
<dbReference type="PROSITE" id="PS50106">
    <property type="entry name" value="PDZ"/>
    <property type="match status" value="1"/>
</dbReference>
<sequence length="521" mass="54249">MSEENKWGTGLPDEDKNASAEQKPLTHPYSEGRRMQESGQDSYAGAGQSEGTSQEKPKYGHYEVHQPQAGNYAGGNIPPKKPRKKRDFSGNNSFGKKAATAVALAVIFGLVAGVVFQGVNIAADKYRGNDSSTTIGKTETVTGTEDSTDSSSADSTVKDIVAESGTVAGVAQATMSSIVAITSVSVQEIPSFFGYGTRQYQSAGSGSGIIVGENDSELLIATNNHVVSGATTLTVCFAGSDVVGAEEETQAMASSSDGDADVDNAVSAKIKGTDEENDLAVVAVEKSDIPDETMDEIKIAQMGSSDDLVVGEQVVAIGNALGYGQSVTSGWISALNRSISTEDGEASGLIQTDAAINPGNSGGALLNMNGEVIGINAAKYADSQVEGMGYAIPISKAEPILEELMNRETRDKVEDSSKVGYMGVKAADLTTEAIQMYNMPAGAFITEVTEGGAADNAGIKKGDIIVKLDGQKVSGKDDLVDKLQYYEAGETIEVVISRANSGEYKEQTVEVTLGSKPSSDK</sequence>
<feature type="transmembrane region" description="Helical" evidence="5">
    <location>
        <begin position="98"/>
        <end position="119"/>
    </location>
</feature>
<evidence type="ECO:0000256" key="2">
    <source>
        <dbReference type="ARBA" id="ARBA00022670"/>
    </source>
</evidence>
<dbReference type="InterPro" id="IPR001940">
    <property type="entry name" value="Peptidase_S1C"/>
</dbReference>
<dbReference type="GO" id="GO:0004252">
    <property type="term" value="F:serine-type endopeptidase activity"/>
    <property type="evidence" value="ECO:0007669"/>
    <property type="project" value="InterPro"/>
</dbReference>
<dbReference type="GO" id="GO:0006508">
    <property type="term" value="P:proteolysis"/>
    <property type="evidence" value="ECO:0007669"/>
    <property type="project" value="UniProtKB-KW"/>
</dbReference>
<accession>A0A367G0G0</accession>
<evidence type="ECO:0000313" key="7">
    <source>
        <dbReference type="EMBL" id="RCH44192.1"/>
    </source>
</evidence>
<dbReference type="PANTHER" id="PTHR43343">
    <property type="entry name" value="PEPTIDASE S12"/>
    <property type="match status" value="1"/>
</dbReference>
<protein>
    <submittedName>
        <fullName evidence="7">Trypsin</fullName>
    </submittedName>
</protein>
<feature type="region of interest" description="Disordered" evidence="4">
    <location>
        <begin position="1"/>
        <end position="91"/>
    </location>
</feature>
<dbReference type="InterPro" id="IPR036034">
    <property type="entry name" value="PDZ_sf"/>
</dbReference>
<keyword evidence="2" id="KW-0645">Protease</keyword>
<dbReference type="AlphaFoldDB" id="A0A367G0G0"/>
<dbReference type="CDD" id="cd06779">
    <property type="entry name" value="cpPDZ_Deg_HtrA-like"/>
    <property type="match status" value="1"/>
</dbReference>
<dbReference type="PANTHER" id="PTHR43343:SF3">
    <property type="entry name" value="PROTEASE DO-LIKE 8, CHLOROPLASTIC"/>
    <property type="match status" value="1"/>
</dbReference>
<evidence type="ECO:0000259" key="6">
    <source>
        <dbReference type="PROSITE" id="PS50106"/>
    </source>
</evidence>
<organism evidence="7 8">
    <name type="scientific">Blautia obeum</name>
    <dbReference type="NCBI Taxonomy" id="40520"/>
    <lineage>
        <taxon>Bacteria</taxon>
        <taxon>Bacillati</taxon>
        <taxon>Bacillota</taxon>
        <taxon>Clostridia</taxon>
        <taxon>Lachnospirales</taxon>
        <taxon>Lachnospiraceae</taxon>
        <taxon>Blautia</taxon>
    </lineage>
</organism>
<dbReference type="SMART" id="SM00228">
    <property type="entry name" value="PDZ"/>
    <property type="match status" value="1"/>
</dbReference>
<keyword evidence="5" id="KW-0472">Membrane</keyword>
<feature type="compositionally biased region" description="Basic and acidic residues" evidence="4">
    <location>
        <begin position="53"/>
        <end position="64"/>
    </location>
</feature>
<dbReference type="InterPro" id="IPR001478">
    <property type="entry name" value="PDZ"/>
</dbReference>
<gene>
    <name evidence="7" type="ORF">C4886_07700</name>
</gene>
<evidence type="ECO:0000256" key="4">
    <source>
        <dbReference type="SAM" id="MobiDB-lite"/>
    </source>
</evidence>
<evidence type="ECO:0000256" key="1">
    <source>
        <dbReference type="ARBA" id="ARBA00010541"/>
    </source>
</evidence>
<keyword evidence="5" id="KW-1133">Transmembrane helix</keyword>
<dbReference type="Gene3D" id="2.40.10.10">
    <property type="entry name" value="Trypsin-like serine proteases"/>
    <property type="match status" value="2"/>
</dbReference>
<dbReference type="PRINTS" id="PR00834">
    <property type="entry name" value="PROTEASES2C"/>
</dbReference>
<dbReference type="Pfam" id="PF13180">
    <property type="entry name" value="PDZ_2"/>
    <property type="match status" value="1"/>
</dbReference>
<dbReference type="InterPro" id="IPR009003">
    <property type="entry name" value="Peptidase_S1_PA"/>
</dbReference>
<dbReference type="Gene3D" id="2.30.42.10">
    <property type="match status" value="1"/>
</dbReference>
<comment type="similarity">
    <text evidence="1">Belongs to the peptidase S1C family.</text>
</comment>
<dbReference type="RefSeq" id="WP_114002049.1">
    <property type="nucleotide sequence ID" value="NZ_PSQG01000009.1"/>
</dbReference>
<keyword evidence="5" id="KW-0812">Transmembrane</keyword>
<feature type="domain" description="PDZ" evidence="6">
    <location>
        <begin position="420"/>
        <end position="500"/>
    </location>
</feature>
<dbReference type="SUPFAM" id="SSF50494">
    <property type="entry name" value="Trypsin-like serine proteases"/>
    <property type="match status" value="1"/>
</dbReference>
<feature type="region of interest" description="Disordered" evidence="4">
    <location>
        <begin position="127"/>
        <end position="154"/>
    </location>
</feature>
<dbReference type="InterPro" id="IPR043504">
    <property type="entry name" value="Peptidase_S1_PA_chymotrypsin"/>
</dbReference>
<evidence type="ECO:0000256" key="3">
    <source>
        <dbReference type="ARBA" id="ARBA00022801"/>
    </source>
</evidence>
<name>A0A367G0G0_9FIRM</name>
<proteinExistence type="inferred from homology"/>
<dbReference type="Proteomes" id="UP000253208">
    <property type="component" value="Unassembled WGS sequence"/>
</dbReference>
<dbReference type="SUPFAM" id="SSF50156">
    <property type="entry name" value="PDZ domain-like"/>
    <property type="match status" value="1"/>
</dbReference>
<dbReference type="EMBL" id="PSQG01000009">
    <property type="protein sequence ID" value="RCH44192.1"/>
    <property type="molecule type" value="Genomic_DNA"/>
</dbReference>
<feature type="compositionally biased region" description="Low complexity" evidence="4">
    <location>
        <begin position="133"/>
        <end position="154"/>
    </location>
</feature>
<keyword evidence="3" id="KW-0378">Hydrolase</keyword>
<dbReference type="InterPro" id="IPR051201">
    <property type="entry name" value="Chloro_Bact_Ser_Proteases"/>
</dbReference>
<reference evidence="7 8" key="1">
    <citation type="submission" date="2018-02" db="EMBL/GenBank/DDBJ databases">
        <title>Complete genome sequencing of Faecalibacterium prausnitzii strains isolated from the human gut.</title>
        <authorList>
            <person name="Fitzgerald B.C."/>
            <person name="Shkoporov A.N."/>
            <person name="Ross P.R."/>
            <person name="Hill C."/>
        </authorList>
    </citation>
    <scope>NUCLEOTIDE SEQUENCE [LARGE SCALE GENOMIC DNA]</scope>
    <source>
        <strain evidence="7 8">APC942/31-1</strain>
    </source>
</reference>
<comment type="caution">
    <text evidence="7">The sequence shown here is derived from an EMBL/GenBank/DDBJ whole genome shotgun (WGS) entry which is preliminary data.</text>
</comment>
<evidence type="ECO:0000313" key="8">
    <source>
        <dbReference type="Proteomes" id="UP000253208"/>
    </source>
</evidence>
<evidence type="ECO:0000256" key="5">
    <source>
        <dbReference type="SAM" id="Phobius"/>
    </source>
</evidence>